<dbReference type="Proteomes" id="UP000487268">
    <property type="component" value="Unassembled WGS sequence"/>
</dbReference>
<reference evidence="3 4" key="1">
    <citation type="submission" date="2019-10" db="EMBL/GenBank/DDBJ databases">
        <title>Actinomadura rubteroloni sp. nov. and Actinomadura macrotermitis sp. nov., isolated from the gut of fungus growing-termite Macrotermes natalensis.</title>
        <authorList>
            <person name="Benndorf R."/>
            <person name="Martin K."/>
            <person name="Kuefner M."/>
            <person name="De Beer W."/>
            <person name="Kaster A.-K."/>
            <person name="Vollmers J."/>
            <person name="Poulsen M."/>
            <person name="Beemelmanns C."/>
        </authorList>
    </citation>
    <scope>NUCLEOTIDE SEQUENCE [LARGE SCALE GENOMIC DNA]</scope>
    <source>
        <strain evidence="3 4">RB68</strain>
    </source>
</reference>
<dbReference type="EMBL" id="WEGH01000002">
    <property type="protein sequence ID" value="MQY04893.1"/>
    <property type="molecule type" value="Genomic_DNA"/>
</dbReference>
<dbReference type="RefSeq" id="WP_153533040.1">
    <property type="nucleotide sequence ID" value="NZ_WEGH01000002.1"/>
</dbReference>
<feature type="signal peptide" evidence="2">
    <location>
        <begin position="1"/>
        <end position="26"/>
    </location>
</feature>
<evidence type="ECO:0000256" key="1">
    <source>
        <dbReference type="SAM" id="MobiDB-lite"/>
    </source>
</evidence>
<dbReference type="OrthoDB" id="3473825at2"/>
<comment type="caution">
    <text evidence="3">The sequence shown here is derived from an EMBL/GenBank/DDBJ whole genome shotgun (WGS) entry which is preliminary data.</text>
</comment>
<evidence type="ECO:0000313" key="3">
    <source>
        <dbReference type="EMBL" id="MQY04893.1"/>
    </source>
</evidence>
<feature type="region of interest" description="Disordered" evidence="1">
    <location>
        <begin position="192"/>
        <end position="232"/>
    </location>
</feature>
<dbReference type="AlphaFoldDB" id="A0A7K0BUS4"/>
<evidence type="ECO:0000256" key="2">
    <source>
        <dbReference type="SAM" id="SignalP"/>
    </source>
</evidence>
<keyword evidence="4" id="KW-1185">Reference proteome</keyword>
<sequence length="232" mass="23441">MRHIKFAQTGLLAVALGLTMAAPAAASPAAGSDAGSGSAFGLAGAGPVPVAPLPAVSSAGDVVSRTLLRENRTQYVNAGALDVKAAREQAHSHVADLTVPLAGLQAESVSATCRQGQGAAHLTQAVVAGKRLDSSPPPNTTIPVKVDGVGNADLVLNKQERMRDGRLNVTAVALDLPVNGKTESLRVASATCGKRRPAHHAKPPAHHAKPPVRPAGEAPKPTPVKGDLPVTG</sequence>
<name>A0A7K0BUS4_9ACTN</name>
<evidence type="ECO:0000313" key="4">
    <source>
        <dbReference type="Proteomes" id="UP000487268"/>
    </source>
</evidence>
<organism evidence="3 4">
    <name type="scientific">Actinomadura macrotermitis</name>
    <dbReference type="NCBI Taxonomy" id="2585200"/>
    <lineage>
        <taxon>Bacteria</taxon>
        <taxon>Bacillati</taxon>
        <taxon>Actinomycetota</taxon>
        <taxon>Actinomycetes</taxon>
        <taxon>Streptosporangiales</taxon>
        <taxon>Thermomonosporaceae</taxon>
        <taxon>Actinomadura</taxon>
    </lineage>
</organism>
<proteinExistence type="predicted"/>
<gene>
    <name evidence="3" type="ORF">ACRB68_29550</name>
</gene>
<keyword evidence="2" id="KW-0732">Signal</keyword>
<feature type="compositionally biased region" description="Basic residues" evidence="1">
    <location>
        <begin position="193"/>
        <end position="210"/>
    </location>
</feature>
<accession>A0A7K0BUS4</accession>
<dbReference type="NCBIfam" id="NF040603">
    <property type="entry name" value="choice_anch_P"/>
    <property type="match status" value="1"/>
</dbReference>
<protein>
    <submittedName>
        <fullName evidence="3">Uncharacterized protein</fullName>
    </submittedName>
</protein>
<feature type="chain" id="PRO_5039421657" evidence="2">
    <location>
        <begin position="27"/>
        <end position="232"/>
    </location>
</feature>